<evidence type="ECO:0000313" key="15">
    <source>
        <dbReference type="EMBL" id="KAH9321487.1"/>
    </source>
</evidence>
<feature type="domain" description="ABC transmembrane type-1" evidence="14">
    <location>
        <begin position="24"/>
        <end position="315"/>
    </location>
</feature>
<keyword evidence="9 12" id="KW-0472">Membrane</keyword>
<evidence type="ECO:0000256" key="3">
    <source>
        <dbReference type="ARBA" id="ARBA00022448"/>
    </source>
</evidence>
<accession>A0AA38LHS3</accession>
<dbReference type="OMA" id="MIRENIM"/>
<dbReference type="PROSITE" id="PS50893">
    <property type="entry name" value="ABC_TRANSPORTER_2"/>
    <property type="match status" value="1"/>
</dbReference>
<dbReference type="SUPFAM" id="SSF90123">
    <property type="entry name" value="ABC transporter transmembrane region"/>
    <property type="match status" value="1"/>
</dbReference>
<reference evidence="15 16" key="1">
    <citation type="journal article" date="2021" name="Nat. Plants">
        <title>The Taxus genome provides insights into paclitaxel biosynthesis.</title>
        <authorList>
            <person name="Xiong X."/>
            <person name="Gou J."/>
            <person name="Liao Q."/>
            <person name="Li Y."/>
            <person name="Zhou Q."/>
            <person name="Bi G."/>
            <person name="Li C."/>
            <person name="Du R."/>
            <person name="Wang X."/>
            <person name="Sun T."/>
            <person name="Guo L."/>
            <person name="Liang H."/>
            <person name="Lu P."/>
            <person name="Wu Y."/>
            <person name="Zhang Z."/>
            <person name="Ro D.K."/>
            <person name="Shang Y."/>
            <person name="Huang S."/>
            <person name="Yan J."/>
        </authorList>
    </citation>
    <scope>NUCLEOTIDE SEQUENCE [LARGE SCALE GENOMIC DNA]</scope>
    <source>
        <strain evidence="15">Ta-2019</strain>
    </source>
</reference>
<dbReference type="InterPro" id="IPR003439">
    <property type="entry name" value="ABC_transporter-like_ATP-bd"/>
</dbReference>
<dbReference type="CDD" id="cd03249">
    <property type="entry name" value="ABC_MTABC3_MDL1_MDL2"/>
    <property type="match status" value="1"/>
</dbReference>
<keyword evidence="4 12" id="KW-0812">Transmembrane</keyword>
<evidence type="ECO:0000256" key="7">
    <source>
        <dbReference type="ARBA" id="ARBA00022840"/>
    </source>
</evidence>
<evidence type="ECO:0000256" key="2">
    <source>
        <dbReference type="ARBA" id="ARBA00007577"/>
    </source>
</evidence>
<feature type="transmembrane region" description="Helical" evidence="12">
    <location>
        <begin position="74"/>
        <end position="94"/>
    </location>
</feature>
<comment type="subcellular location">
    <subcellularLocation>
        <location evidence="1">Cell membrane</location>
        <topology evidence="1">Multi-pass membrane protein</topology>
    </subcellularLocation>
</comment>
<dbReference type="PANTHER" id="PTHR45136">
    <property type="entry name" value="ABC TRANSPORTER DOMAIN-CONTAINING PROTEIN"/>
    <property type="match status" value="1"/>
</dbReference>
<keyword evidence="10" id="KW-0325">Glycoprotein</keyword>
<evidence type="ECO:0000256" key="12">
    <source>
        <dbReference type="SAM" id="Phobius"/>
    </source>
</evidence>
<feature type="domain" description="ABC transporter" evidence="13">
    <location>
        <begin position="350"/>
        <end position="598"/>
    </location>
</feature>
<dbReference type="AlphaFoldDB" id="A0AA38LHS3"/>
<feature type="transmembrane region" description="Helical" evidence="12">
    <location>
        <begin position="176"/>
        <end position="196"/>
    </location>
</feature>
<gene>
    <name evidence="15" type="ORF">KI387_016126</name>
</gene>
<name>A0AA38LHS3_TAXCH</name>
<keyword evidence="8 12" id="KW-1133">Transmembrane helix</keyword>
<dbReference type="Gene3D" id="3.40.50.300">
    <property type="entry name" value="P-loop containing nucleotide triphosphate hydrolases"/>
    <property type="match status" value="1"/>
</dbReference>
<protein>
    <submittedName>
        <fullName evidence="15">Uncharacterized protein</fullName>
    </submittedName>
</protein>
<dbReference type="Pfam" id="PF00005">
    <property type="entry name" value="ABC_tran"/>
    <property type="match status" value="1"/>
</dbReference>
<dbReference type="PROSITE" id="PS00211">
    <property type="entry name" value="ABC_TRANSPORTER_1"/>
    <property type="match status" value="1"/>
</dbReference>
<evidence type="ECO:0000313" key="16">
    <source>
        <dbReference type="Proteomes" id="UP000824469"/>
    </source>
</evidence>
<evidence type="ECO:0000256" key="1">
    <source>
        <dbReference type="ARBA" id="ARBA00004651"/>
    </source>
</evidence>
<proteinExistence type="inferred from homology"/>
<evidence type="ECO:0000256" key="8">
    <source>
        <dbReference type="ARBA" id="ARBA00022989"/>
    </source>
</evidence>
<keyword evidence="7" id="KW-0067">ATP-binding</keyword>
<evidence type="ECO:0000256" key="9">
    <source>
        <dbReference type="ARBA" id="ARBA00023136"/>
    </source>
</evidence>
<dbReference type="InterPro" id="IPR003593">
    <property type="entry name" value="AAA+_ATPase"/>
</dbReference>
<dbReference type="SMART" id="SM00382">
    <property type="entry name" value="AAA"/>
    <property type="match status" value="1"/>
</dbReference>
<evidence type="ECO:0000256" key="6">
    <source>
        <dbReference type="ARBA" id="ARBA00022741"/>
    </source>
</evidence>
<dbReference type="GO" id="GO:0005524">
    <property type="term" value="F:ATP binding"/>
    <property type="evidence" value="ECO:0007669"/>
    <property type="project" value="UniProtKB-KW"/>
</dbReference>
<evidence type="ECO:0000256" key="5">
    <source>
        <dbReference type="ARBA" id="ARBA00022737"/>
    </source>
</evidence>
<feature type="compositionally biased region" description="Low complexity" evidence="11">
    <location>
        <begin position="613"/>
        <end position="629"/>
    </location>
</feature>
<evidence type="ECO:0000259" key="14">
    <source>
        <dbReference type="PROSITE" id="PS50929"/>
    </source>
</evidence>
<dbReference type="GO" id="GO:0005886">
    <property type="term" value="C:plasma membrane"/>
    <property type="evidence" value="ECO:0007669"/>
    <property type="project" value="UniProtKB-SubCell"/>
</dbReference>
<comment type="caution">
    <text evidence="15">The sequence shown here is derived from an EMBL/GenBank/DDBJ whole genome shotgun (WGS) entry which is preliminary data.</text>
</comment>
<feature type="transmembrane region" description="Helical" evidence="12">
    <location>
        <begin position="20"/>
        <end position="43"/>
    </location>
</feature>
<dbReference type="PANTHER" id="PTHR45136:SF2">
    <property type="entry name" value="ABC TRANSPORTER DOMAIN-CONTAINING PROTEIN"/>
    <property type="match status" value="1"/>
</dbReference>
<keyword evidence="5" id="KW-0677">Repeat</keyword>
<dbReference type="GO" id="GO:0016887">
    <property type="term" value="F:ATP hydrolysis activity"/>
    <property type="evidence" value="ECO:0007669"/>
    <property type="project" value="InterPro"/>
</dbReference>
<dbReference type="Pfam" id="PF00664">
    <property type="entry name" value="ABC_membrane"/>
    <property type="match status" value="1"/>
</dbReference>
<keyword evidence="16" id="KW-1185">Reference proteome</keyword>
<dbReference type="CDD" id="cd18577">
    <property type="entry name" value="ABC_6TM_Pgp_ABCB1_D1_like"/>
    <property type="match status" value="1"/>
</dbReference>
<sequence length="643" mass="70722">MKNSVPLWKLFKYADATDWWLVGFGTLGSIGEGISLPVLFLMLSKLIDILGNNTSSSSSSGTDYLNSINKYSLYVVYVAIAAFFVAFLEGFCWARTGERQASCMRKKYLKGVLRQDVGFFDIQGTTTPQVVNIISNYSLVIQDVFNEKIPNFLMNISHFLSSYFVSFILIWRLAIIAFPSLILLIIPGIVYGRILIGIAGKMHHDYNIASNIAEQSISSIRTVFSFVGEEGTLTKFPEALNGSVTLGIKQGMVKGIAVGSMGVTFCTWALLSWYGSRLVIYHGVSGGKVFASGMTIIMGGLSLGSAWPNIRYFSEACSAAQRIFEMIDKVPIIDSDDGKGRKIQELRGQVNFRNVKFSYPARPETLIFENFSLTIPASRTVGLVGESGSGKSTTIALMQRFYDPQDGEILLDGVNIKILHLKWFHSQMGLVSQEPALFATSIKENILFGKEEESSMDEVTAAAEAANAHKFITQLPDGYNTQEYEEISYADNLVGERGVQMSGGQKQRIAIARALLRNPRILLLDEATSALDAESEKIVQDALDRASIGRTTLIIAHRLSTIRNADIIAVVQNGQVIESGEHHDLICRENGAYAALVQLQQAASNVEEKQDSDSYITTTRRSSSLSGSTTSKRLARFAEYLSS</sequence>
<dbReference type="EMBL" id="JAHRHJ020000003">
    <property type="protein sequence ID" value="KAH9321487.1"/>
    <property type="molecule type" value="Genomic_DNA"/>
</dbReference>
<evidence type="ECO:0000259" key="13">
    <source>
        <dbReference type="PROSITE" id="PS50893"/>
    </source>
</evidence>
<evidence type="ECO:0000256" key="4">
    <source>
        <dbReference type="ARBA" id="ARBA00022692"/>
    </source>
</evidence>
<evidence type="ECO:0000256" key="11">
    <source>
        <dbReference type="SAM" id="MobiDB-lite"/>
    </source>
</evidence>
<dbReference type="InterPro" id="IPR036640">
    <property type="entry name" value="ABC1_TM_sf"/>
</dbReference>
<dbReference type="Proteomes" id="UP000824469">
    <property type="component" value="Unassembled WGS sequence"/>
</dbReference>
<dbReference type="InterPro" id="IPR017871">
    <property type="entry name" value="ABC_transporter-like_CS"/>
</dbReference>
<feature type="transmembrane region" description="Helical" evidence="12">
    <location>
        <begin position="152"/>
        <end position="170"/>
    </location>
</feature>
<dbReference type="FunFam" id="1.20.1560.10:FF:000029">
    <property type="entry name" value="ABC transporter B family member 1"/>
    <property type="match status" value="1"/>
</dbReference>
<evidence type="ECO:0000256" key="10">
    <source>
        <dbReference type="ARBA" id="ARBA00023180"/>
    </source>
</evidence>
<keyword evidence="6" id="KW-0547">Nucleotide-binding</keyword>
<dbReference type="FunFam" id="3.40.50.300:FF:000066">
    <property type="entry name" value="ABC transporter B family member 1"/>
    <property type="match status" value="1"/>
</dbReference>
<dbReference type="InterPro" id="IPR011527">
    <property type="entry name" value="ABC1_TM_dom"/>
</dbReference>
<dbReference type="GO" id="GO:0140359">
    <property type="term" value="F:ABC-type transporter activity"/>
    <property type="evidence" value="ECO:0007669"/>
    <property type="project" value="InterPro"/>
</dbReference>
<feature type="region of interest" description="Disordered" evidence="11">
    <location>
        <begin position="608"/>
        <end position="629"/>
    </location>
</feature>
<feature type="transmembrane region" description="Helical" evidence="12">
    <location>
        <begin position="256"/>
        <end position="274"/>
    </location>
</feature>
<dbReference type="PROSITE" id="PS50929">
    <property type="entry name" value="ABC_TM1F"/>
    <property type="match status" value="1"/>
</dbReference>
<dbReference type="Gene3D" id="1.20.1560.10">
    <property type="entry name" value="ABC transporter type 1, transmembrane domain"/>
    <property type="match status" value="1"/>
</dbReference>
<comment type="similarity">
    <text evidence="2">Belongs to the ABC transporter superfamily. ABCB family. Multidrug resistance exporter (TC 3.A.1.201) subfamily.</text>
</comment>
<dbReference type="SUPFAM" id="SSF52540">
    <property type="entry name" value="P-loop containing nucleoside triphosphate hydrolases"/>
    <property type="match status" value="1"/>
</dbReference>
<keyword evidence="3" id="KW-0813">Transport</keyword>
<organism evidence="15 16">
    <name type="scientific">Taxus chinensis</name>
    <name type="common">Chinese yew</name>
    <name type="synonym">Taxus wallichiana var. chinensis</name>
    <dbReference type="NCBI Taxonomy" id="29808"/>
    <lineage>
        <taxon>Eukaryota</taxon>
        <taxon>Viridiplantae</taxon>
        <taxon>Streptophyta</taxon>
        <taxon>Embryophyta</taxon>
        <taxon>Tracheophyta</taxon>
        <taxon>Spermatophyta</taxon>
        <taxon>Pinopsida</taxon>
        <taxon>Pinidae</taxon>
        <taxon>Conifers II</taxon>
        <taxon>Cupressales</taxon>
        <taxon>Taxaceae</taxon>
        <taxon>Taxus</taxon>
    </lineage>
</organism>
<dbReference type="InterPro" id="IPR027417">
    <property type="entry name" value="P-loop_NTPase"/>
</dbReference>